<keyword evidence="2" id="KW-0391">Immunity</keyword>
<dbReference type="PROSITE" id="PS50835">
    <property type="entry name" value="IG_LIKE"/>
    <property type="match status" value="1"/>
</dbReference>
<proteinExistence type="predicted"/>
<accession>A0A9L0KI55</accession>
<feature type="signal peptide" evidence="3">
    <location>
        <begin position="1"/>
        <end position="19"/>
    </location>
</feature>
<reference evidence="5 6" key="1">
    <citation type="journal article" date="2020" name="Nat. Commun.">
        <title>Donkey genomes provide new insights into domestication and selection for coat color.</title>
        <authorList>
            <person name="Wang"/>
            <person name="C."/>
            <person name="Li"/>
            <person name="H."/>
            <person name="Guo"/>
            <person name="Y."/>
            <person name="Huang"/>
            <person name="J."/>
            <person name="Sun"/>
            <person name="Y."/>
            <person name="Min"/>
            <person name="J."/>
            <person name="Wang"/>
            <person name="J."/>
            <person name="Fang"/>
            <person name="X."/>
            <person name="Zhao"/>
            <person name="Z."/>
            <person name="Wang"/>
            <person name="S."/>
            <person name="Zhang"/>
            <person name="Y."/>
            <person name="Liu"/>
            <person name="Q."/>
            <person name="Jiang"/>
            <person name="Q."/>
            <person name="Wang"/>
            <person name="X."/>
            <person name="Guo"/>
            <person name="Y."/>
            <person name="Yang"/>
            <person name="C."/>
            <person name="Wang"/>
            <person name="Y."/>
            <person name="Tian"/>
            <person name="F."/>
            <person name="Zhuang"/>
            <person name="G."/>
            <person name="Fan"/>
            <person name="Y."/>
            <person name="Gao"/>
            <person name="Q."/>
            <person name="Li"/>
            <person name="Y."/>
            <person name="Ju"/>
            <person name="Z."/>
            <person name="Li"/>
            <person name="J."/>
            <person name="Li"/>
            <person name="R."/>
            <person name="Hou"/>
            <person name="M."/>
            <person name="Yang"/>
            <person name="G."/>
            <person name="Liu"/>
            <person name="G."/>
            <person name="Liu"/>
            <person name="W."/>
            <person name="Guo"/>
            <person name="J."/>
            <person name="Pan"/>
            <person name="S."/>
            <person name="Fan"/>
            <person name="G."/>
            <person name="Zhang"/>
            <person name="W."/>
            <person name="Zhang"/>
            <person name="R."/>
            <person name="Yu"/>
            <person name="J."/>
            <person name="Zhang"/>
            <person name="X."/>
            <person name="Yin"/>
            <person name="Q."/>
            <person name="Ji"/>
            <person name="C."/>
            <person name="Jin"/>
            <person name="Y."/>
            <person name="Yue"/>
            <person name="G."/>
            <person name="Liu"/>
            <person name="M."/>
            <person name="Xu"/>
            <person name="J."/>
            <person name="Liu"/>
            <person name="S."/>
            <person name="Jordana"/>
            <person name="J."/>
            <person name="Noce"/>
            <person name="A."/>
            <person name="Amills"/>
            <person name="M."/>
            <person name="Wu"/>
            <person name="D.D."/>
            <person name="Li"/>
            <person name="S."/>
            <person name="Zhou"/>
            <person name="X. and Zhong"/>
            <person name="J."/>
        </authorList>
    </citation>
    <scope>NUCLEOTIDE SEQUENCE [LARGE SCALE GENOMIC DNA]</scope>
</reference>
<sequence length="114" mass="12947">MDTWLLCWVTFSLMEAGHTEPEVSQTPSHQVTEMGQEVILRCDPISGHLNLYWYRKILGQKVEFLISFYNENLSEKSEIFKDGFSAERSNGSFSTLKIQLTEVGDSAVYLCASS</sequence>
<dbReference type="Proteomes" id="UP000694387">
    <property type="component" value="Chromosome 1"/>
</dbReference>
<organism evidence="5 6">
    <name type="scientific">Equus asinus</name>
    <name type="common">Donkey</name>
    <name type="synonym">Equus africanus asinus</name>
    <dbReference type="NCBI Taxonomy" id="9793"/>
    <lineage>
        <taxon>Eukaryota</taxon>
        <taxon>Metazoa</taxon>
        <taxon>Chordata</taxon>
        <taxon>Craniata</taxon>
        <taxon>Vertebrata</taxon>
        <taxon>Euteleostomi</taxon>
        <taxon>Mammalia</taxon>
        <taxon>Eutheria</taxon>
        <taxon>Laurasiatheria</taxon>
        <taxon>Perissodactyla</taxon>
        <taxon>Equidae</taxon>
        <taxon>Equus</taxon>
    </lineage>
</organism>
<dbReference type="PANTHER" id="PTHR23268:SF45">
    <property type="entry name" value="T CELL RECEPTOR BETA VARIABLE 2"/>
    <property type="match status" value="1"/>
</dbReference>
<reference evidence="5" key="3">
    <citation type="submission" date="2025-09" db="UniProtKB">
        <authorList>
            <consortium name="Ensembl"/>
        </authorList>
    </citation>
    <scope>IDENTIFICATION</scope>
</reference>
<dbReference type="InterPro" id="IPR013783">
    <property type="entry name" value="Ig-like_fold"/>
</dbReference>
<dbReference type="SUPFAM" id="SSF48726">
    <property type="entry name" value="Immunoglobulin"/>
    <property type="match status" value="1"/>
</dbReference>
<dbReference type="InterPro" id="IPR013106">
    <property type="entry name" value="Ig_V-set"/>
</dbReference>
<dbReference type="Gene3D" id="2.60.40.10">
    <property type="entry name" value="Immunoglobulins"/>
    <property type="match status" value="1"/>
</dbReference>
<dbReference type="InterPro" id="IPR050413">
    <property type="entry name" value="TCR_beta_variable"/>
</dbReference>
<evidence type="ECO:0000256" key="3">
    <source>
        <dbReference type="SAM" id="SignalP"/>
    </source>
</evidence>
<evidence type="ECO:0000256" key="2">
    <source>
        <dbReference type="ARBA" id="ARBA00022859"/>
    </source>
</evidence>
<name>A0A9L0KI55_EQUAS</name>
<dbReference type="AlphaFoldDB" id="A0A9L0KI55"/>
<dbReference type="Ensembl" id="ENSEAST00005080588.1">
    <property type="protein sequence ID" value="ENSEASP00005061260.1"/>
    <property type="gene ID" value="ENSEASG00005033560.1"/>
</dbReference>
<keyword evidence="6" id="KW-1185">Reference proteome</keyword>
<dbReference type="Pfam" id="PF07686">
    <property type="entry name" value="V-set"/>
    <property type="match status" value="1"/>
</dbReference>
<feature type="domain" description="Ig-like" evidence="4">
    <location>
        <begin position="21"/>
        <end position="114"/>
    </location>
</feature>
<dbReference type="GO" id="GO:0002376">
    <property type="term" value="P:immune system process"/>
    <property type="evidence" value="ECO:0007669"/>
    <property type="project" value="UniProtKB-KW"/>
</dbReference>
<dbReference type="InterPro" id="IPR007110">
    <property type="entry name" value="Ig-like_dom"/>
</dbReference>
<dbReference type="GO" id="GO:0007166">
    <property type="term" value="P:cell surface receptor signaling pathway"/>
    <property type="evidence" value="ECO:0007669"/>
    <property type="project" value="TreeGrafter"/>
</dbReference>
<reference evidence="5" key="2">
    <citation type="submission" date="2025-08" db="UniProtKB">
        <authorList>
            <consortium name="Ensembl"/>
        </authorList>
    </citation>
    <scope>IDENTIFICATION</scope>
</reference>
<evidence type="ECO:0000256" key="1">
    <source>
        <dbReference type="ARBA" id="ARBA00022729"/>
    </source>
</evidence>
<evidence type="ECO:0000259" key="4">
    <source>
        <dbReference type="PROSITE" id="PS50835"/>
    </source>
</evidence>
<feature type="chain" id="PRO_5040197967" description="Ig-like domain-containing protein" evidence="3">
    <location>
        <begin position="20"/>
        <end position="114"/>
    </location>
</feature>
<dbReference type="GeneTree" id="ENSGT00940000154460"/>
<protein>
    <recommendedName>
        <fullName evidence="4">Ig-like domain-containing protein</fullName>
    </recommendedName>
</protein>
<evidence type="ECO:0000313" key="5">
    <source>
        <dbReference type="Ensembl" id="ENSEASP00005061260.1"/>
    </source>
</evidence>
<keyword evidence="1 3" id="KW-0732">Signal</keyword>
<dbReference type="InterPro" id="IPR036179">
    <property type="entry name" value="Ig-like_dom_sf"/>
</dbReference>
<dbReference type="PANTHER" id="PTHR23268">
    <property type="entry name" value="T-CELL RECEPTOR BETA CHAIN"/>
    <property type="match status" value="1"/>
</dbReference>
<evidence type="ECO:0000313" key="6">
    <source>
        <dbReference type="Proteomes" id="UP000694387"/>
    </source>
</evidence>
<dbReference type="GO" id="GO:0005886">
    <property type="term" value="C:plasma membrane"/>
    <property type="evidence" value="ECO:0007669"/>
    <property type="project" value="TreeGrafter"/>
</dbReference>